<keyword evidence="5" id="KW-0067">ATP-binding</keyword>
<dbReference type="InterPro" id="IPR003593">
    <property type="entry name" value="AAA+_ATPase"/>
</dbReference>
<dbReference type="InterPro" id="IPR027417">
    <property type="entry name" value="P-loop_NTPase"/>
</dbReference>
<dbReference type="GO" id="GO:0044780">
    <property type="term" value="P:bacterial-type flagellum assembly"/>
    <property type="evidence" value="ECO:0007669"/>
    <property type="project" value="InterPro"/>
</dbReference>
<evidence type="ECO:0000256" key="10">
    <source>
        <dbReference type="ARBA" id="ARBA00034006"/>
    </source>
</evidence>
<dbReference type="Proteomes" id="UP000257143">
    <property type="component" value="Unassembled WGS sequence"/>
</dbReference>
<dbReference type="GO" id="GO:0030254">
    <property type="term" value="P:protein secretion by the type III secretion system"/>
    <property type="evidence" value="ECO:0007669"/>
    <property type="project" value="InterPro"/>
</dbReference>
<proteinExistence type="predicted"/>
<dbReference type="InterPro" id="IPR000194">
    <property type="entry name" value="ATPase_F1/V1/A1_a/bsu_nucl-bd"/>
</dbReference>
<dbReference type="InterPro" id="IPR040627">
    <property type="entry name" value="T3SS_ATPase_C"/>
</dbReference>
<dbReference type="GO" id="GO:0046933">
    <property type="term" value="F:proton-transporting ATP synthase activity, rotational mechanism"/>
    <property type="evidence" value="ECO:0007669"/>
    <property type="project" value="TreeGrafter"/>
</dbReference>
<evidence type="ECO:0000256" key="9">
    <source>
        <dbReference type="ARBA" id="ARBA00023310"/>
    </source>
</evidence>
<dbReference type="CDD" id="cd01136">
    <property type="entry name" value="ATPase_flagellum-secretory_path_III"/>
    <property type="match status" value="1"/>
</dbReference>
<dbReference type="InterPro" id="IPR050053">
    <property type="entry name" value="ATPase_alpha/beta_chains"/>
</dbReference>
<dbReference type="GO" id="GO:0005737">
    <property type="term" value="C:cytoplasm"/>
    <property type="evidence" value="ECO:0007669"/>
    <property type="project" value="UniProtKB-SubCell"/>
</dbReference>
<dbReference type="InterPro" id="IPR022425">
    <property type="entry name" value="FliI_clade2"/>
</dbReference>
<evidence type="ECO:0000256" key="1">
    <source>
        <dbReference type="ARBA" id="ARBA00004496"/>
    </source>
</evidence>
<keyword evidence="8" id="KW-0406">Ion transport</keyword>
<keyword evidence="6" id="KW-0653">Protein transport</keyword>
<dbReference type="OrthoDB" id="9803053at2"/>
<reference evidence="13" key="1">
    <citation type="submission" date="2017-11" db="EMBL/GenBank/DDBJ databases">
        <authorList>
            <person name="Zhu W."/>
        </authorList>
    </citation>
    <scope>NUCLEOTIDE SEQUENCE [LARGE SCALE GENOMIC DNA]</scope>
    <source>
        <strain evidence="13">CAU 1183</strain>
    </source>
</reference>
<dbReference type="GO" id="GO:0071973">
    <property type="term" value="P:bacterial-type flagellum-dependent cell motility"/>
    <property type="evidence" value="ECO:0007669"/>
    <property type="project" value="InterPro"/>
</dbReference>
<evidence type="ECO:0000313" key="12">
    <source>
        <dbReference type="EMBL" id="RDW19634.1"/>
    </source>
</evidence>
<evidence type="ECO:0000256" key="5">
    <source>
        <dbReference type="ARBA" id="ARBA00022840"/>
    </source>
</evidence>
<keyword evidence="7" id="KW-1278">Translocase</keyword>
<keyword evidence="13" id="KW-1185">Reference proteome</keyword>
<dbReference type="GO" id="GO:0008564">
    <property type="term" value="F:protein-exporting ATPase activity"/>
    <property type="evidence" value="ECO:0007669"/>
    <property type="project" value="UniProtKB-EC"/>
</dbReference>
<accession>A0A3D8PUF4</accession>
<dbReference type="FunFam" id="3.40.50.12240:FF:000002">
    <property type="entry name" value="Flagellum-specific ATP synthase FliI"/>
    <property type="match status" value="1"/>
</dbReference>
<dbReference type="SUPFAM" id="SSF52540">
    <property type="entry name" value="P-loop containing nucleoside triphosphate hydrolases"/>
    <property type="match status" value="1"/>
</dbReference>
<organism evidence="12 13">
    <name type="scientific">Oceanobacillus arenosus</name>
    <dbReference type="NCBI Taxonomy" id="1229153"/>
    <lineage>
        <taxon>Bacteria</taxon>
        <taxon>Bacillati</taxon>
        <taxon>Bacillota</taxon>
        <taxon>Bacilli</taxon>
        <taxon>Bacillales</taxon>
        <taxon>Bacillaceae</taxon>
        <taxon>Oceanobacillus</taxon>
    </lineage>
</organism>
<comment type="caution">
    <text evidence="12">The sequence shown here is derived from an EMBL/GenBank/DDBJ whole genome shotgun (WGS) entry which is preliminary data.</text>
</comment>
<keyword evidence="4" id="KW-0547">Nucleotide-binding</keyword>
<evidence type="ECO:0000256" key="7">
    <source>
        <dbReference type="ARBA" id="ARBA00022967"/>
    </source>
</evidence>
<dbReference type="GO" id="GO:0016887">
    <property type="term" value="F:ATP hydrolysis activity"/>
    <property type="evidence" value="ECO:0007669"/>
    <property type="project" value="InterPro"/>
</dbReference>
<dbReference type="GO" id="GO:0005524">
    <property type="term" value="F:ATP binding"/>
    <property type="evidence" value="ECO:0007669"/>
    <property type="project" value="UniProtKB-KW"/>
</dbReference>
<comment type="subcellular location">
    <subcellularLocation>
        <location evidence="1">Cytoplasm</location>
    </subcellularLocation>
</comment>
<dbReference type="GO" id="GO:0030257">
    <property type="term" value="C:type III protein secretion system complex"/>
    <property type="evidence" value="ECO:0007669"/>
    <property type="project" value="InterPro"/>
</dbReference>
<dbReference type="Pfam" id="PF18269">
    <property type="entry name" value="T3SS_ATPase_C"/>
    <property type="match status" value="1"/>
</dbReference>
<evidence type="ECO:0000313" key="13">
    <source>
        <dbReference type="Proteomes" id="UP000257143"/>
    </source>
</evidence>
<feature type="domain" description="AAA+ ATPase" evidence="11">
    <location>
        <begin position="157"/>
        <end position="339"/>
    </location>
</feature>
<protein>
    <submittedName>
        <fullName evidence="12">Flagellar protein export ATPase FliI</fullName>
    </submittedName>
</protein>
<keyword evidence="12" id="KW-0966">Cell projection</keyword>
<comment type="catalytic activity">
    <reaction evidence="10">
        <text>ATP + H2O + cellular proteinSide 1 = ADP + phosphate + cellular proteinSide 2.</text>
        <dbReference type="EC" id="7.4.2.8"/>
    </reaction>
</comment>
<dbReference type="Pfam" id="PF02874">
    <property type="entry name" value="ATP-synt_ab_N"/>
    <property type="match status" value="1"/>
</dbReference>
<dbReference type="AlphaFoldDB" id="A0A3D8PUF4"/>
<evidence type="ECO:0000256" key="6">
    <source>
        <dbReference type="ARBA" id="ARBA00022927"/>
    </source>
</evidence>
<dbReference type="Pfam" id="PF00006">
    <property type="entry name" value="ATP-synt_ab"/>
    <property type="match status" value="1"/>
</dbReference>
<evidence type="ECO:0000256" key="8">
    <source>
        <dbReference type="ARBA" id="ARBA00023065"/>
    </source>
</evidence>
<dbReference type="NCBIfam" id="TIGR01026">
    <property type="entry name" value="fliI_yscN"/>
    <property type="match status" value="1"/>
</dbReference>
<dbReference type="NCBIfam" id="TIGR03497">
    <property type="entry name" value="FliI_clade2"/>
    <property type="match status" value="1"/>
</dbReference>
<evidence type="ECO:0000256" key="2">
    <source>
        <dbReference type="ARBA" id="ARBA00022448"/>
    </source>
</evidence>
<dbReference type="PROSITE" id="PS00152">
    <property type="entry name" value="ATPASE_ALPHA_BETA"/>
    <property type="match status" value="1"/>
</dbReference>
<dbReference type="CDD" id="cd18117">
    <property type="entry name" value="ATP-synt_flagellum-secretory_path_III_N"/>
    <property type="match status" value="1"/>
</dbReference>
<dbReference type="Gene3D" id="3.40.50.12240">
    <property type="match status" value="1"/>
</dbReference>
<evidence type="ECO:0000256" key="4">
    <source>
        <dbReference type="ARBA" id="ARBA00022741"/>
    </source>
</evidence>
<keyword evidence="3" id="KW-0963">Cytoplasm</keyword>
<dbReference type="RefSeq" id="WP_115772709.1">
    <property type="nucleotide sequence ID" value="NZ_PIOC01000012.1"/>
</dbReference>
<dbReference type="SMART" id="SM00382">
    <property type="entry name" value="AAA"/>
    <property type="match status" value="1"/>
</dbReference>
<dbReference type="PANTHER" id="PTHR15184:SF9">
    <property type="entry name" value="SPI-1 TYPE 3 SECRETION SYSTEM ATPASE"/>
    <property type="match status" value="1"/>
</dbReference>
<dbReference type="PANTHER" id="PTHR15184">
    <property type="entry name" value="ATP SYNTHASE"/>
    <property type="match status" value="1"/>
</dbReference>
<dbReference type="InterPro" id="IPR020003">
    <property type="entry name" value="ATPase_a/bsu_AS"/>
</dbReference>
<gene>
    <name evidence="12" type="primary">fliI</name>
    <name evidence="12" type="ORF">CWR48_07110</name>
</gene>
<keyword evidence="12" id="KW-0282">Flagellum</keyword>
<name>A0A3D8PUF4_9BACI</name>
<evidence type="ECO:0000256" key="3">
    <source>
        <dbReference type="ARBA" id="ARBA00022490"/>
    </source>
</evidence>
<dbReference type="InterPro" id="IPR004100">
    <property type="entry name" value="ATPase_F1/V1/A1_a/bsu_N"/>
</dbReference>
<keyword evidence="2" id="KW-0813">Transport</keyword>
<evidence type="ECO:0000259" key="11">
    <source>
        <dbReference type="SMART" id="SM00382"/>
    </source>
</evidence>
<dbReference type="EMBL" id="PIOC01000012">
    <property type="protein sequence ID" value="RDW19634.1"/>
    <property type="molecule type" value="Genomic_DNA"/>
</dbReference>
<keyword evidence="12" id="KW-0969">Cilium</keyword>
<sequence length="439" mass="47916">MKLTDYVSVIDQVDTYKYYGKVLRVVGLMIESLGPQANIGDVCYIHTSNNGKKPILSEVVGFNNERIILMPYSEVTEIGPGSIVESTGKSLTVKIGRSMIGNVVDSLGKPLDGSPLPKGLANYLTENAPPNPMLRPPIAEPIQVGVKAIDSLLTVGKGQRVGIFAGSGVGKSTLLGMIARNSGADINIIALIGERGREVREFIEKDLGPEGLKKSIVVVATSDQPALMRIKGAYTATAFAEYFRDLGYQVNLMMDSVTRVAMAQREIGLAIGEPPTTKGYTPSVFSILPKLLERTGTNEFGTITAFYTVLVDGDDMNEPIADAVRGILDGHFVMDRKIAERGQYPAINVLKSISRVMNQIVDKEHKETAGELRTILATYEENRELINIGAYKRGTNQEIDRSISYYPKIQAFLKQDVFEYKTLSESIETMKALLNGGLN</sequence>
<dbReference type="InterPro" id="IPR005714">
    <property type="entry name" value="ATPase_T3SS_FliI/YscN"/>
</dbReference>
<keyword evidence="9" id="KW-0066">ATP synthesis</keyword>